<accession>A0A0M0JX27</accession>
<dbReference type="Pfam" id="PF00487">
    <property type="entry name" value="FA_desaturase"/>
    <property type="match status" value="1"/>
</dbReference>
<dbReference type="SUPFAM" id="SSF55856">
    <property type="entry name" value="Cytochrome b5-like heme/steroid binding domain"/>
    <property type="match status" value="1"/>
</dbReference>
<name>A0A0M0JX27_9EUKA</name>
<dbReference type="InterPro" id="IPR005804">
    <property type="entry name" value="FA_desaturase_dom"/>
</dbReference>
<feature type="transmembrane region" description="Helical" evidence="4">
    <location>
        <begin position="147"/>
        <end position="165"/>
    </location>
</feature>
<keyword evidence="4" id="KW-0812">Transmembrane</keyword>
<dbReference type="AlphaFoldDB" id="A0A0M0JX27"/>
<dbReference type="InterPro" id="IPR053100">
    <property type="entry name" value="Cytochrome_b5-related"/>
</dbReference>
<dbReference type="PANTHER" id="PTHR16740:SF1">
    <property type="entry name" value="CYTOCHROME B5-RELATED PROTEIN-RELATED"/>
    <property type="match status" value="1"/>
</dbReference>
<dbReference type="PROSITE" id="PS00191">
    <property type="entry name" value="CYTOCHROME_B5_1"/>
    <property type="match status" value="1"/>
</dbReference>
<keyword evidence="2 4" id="KW-0479">Metal-binding</keyword>
<dbReference type="InterPro" id="IPR001199">
    <property type="entry name" value="Cyt_B5-like_heme/steroid-bd"/>
</dbReference>
<reference evidence="7" key="1">
    <citation type="journal article" date="2015" name="PLoS Genet.">
        <title>Genome Sequence and Transcriptome Analyses of Chrysochromulina tobin: Metabolic Tools for Enhanced Algal Fitness in the Prominent Order Prymnesiales (Haptophyceae).</title>
        <authorList>
            <person name="Hovde B.T."/>
            <person name="Deodato C.R."/>
            <person name="Hunsperger H.M."/>
            <person name="Ryken S.A."/>
            <person name="Yost W."/>
            <person name="Jha R.K."/>
            <person name="Patterson J."/>
            <person name="Monnat R.J. Jr."/>
            <person name="Barlow S.B."/>
            <person name="Starkenburg S.R."/>
            <person name="Cattolico R.A."/>
        </authorList>
    </citation>
    <scope>NUCLEOTIDE SEQUENCE</scope>
    <source>
        <strain evidence="7">CCMP291</strain>
    </source>
</reference>
<evidence type="ECO:0000256" key="3">
    <source>
        <dbReference type="ARBA" id="ARBA00023004"/>
    </source>
</evidence>
<gene>
    <name evidence="6" type="ORF">Ctob_013291</name>
</gene>
<evidence type="ECO:0000256" key="4">
    <source>
        <dbReference type="RuleBase" id="RU362121"/>
    </source>
</evidence>
<keyword evidence="4" id="KW-1133">Transmembrane helix</keyword>
<dbReference type="Proteomes" id="UP000037460">
    <property type="component" value="Unassembled WGS sequence"/>
</dbReference>
<comment type="caution">
    <text evidence="4">Lacks conserved residue(s) required for the propagation of feature annotation.</text>
</comment>
<dbReference type="GO" id="GO:0020037">
    <property type="term" value="F:heme binding"/>
    <property type="evidence" value="ECO:0007669"/>
    <property type="project" value="UniProtKB-UniRule"/>
</dbReference>
<evidence type="ECO:0000256" key="1">
    <source>
        <dbReference type="ARBA" id="ARBA00022617"/>
    </source>
</evidence>
<keyword evidence="4" id="KW-0472">Membrane</keyword>
<evidence type="ECO:0000313" key="6">
    <source>
        <dbReference type="EMBL" id="KOO31100.1"/>
    </source>
</evidence>
<keyword evidence="7" id="KW-1185">Reference proteome</keyword>
<evidence type="ECO:0000313" key="7">
    <source>
        <dbReference type="Proteomes" id="UP000037460"/>
    </source>
</evidence>
<comment type="caution">
    <text evidence="6">The sequence shown here is derived from an EMBL/GenBank/DDBJ whole genome shotgun (WGS) entry which is preliminary data.</text>
</comment>
<dbReference type="Gene3D" id="3.10.120.10">
    <property type="entry name" value="Cytochrome b5-like heme/steroid binding domain"/>
    <property type="match status" value="1"/>
</dbReference>
<feature type="transmembrane region" description="Helical" evidence="4">
    <location>
        <begin position="171"/>
        <end position="192"/>
    </location>
</feature>
<comment type="similarity">
    <text evidence="4">Belongs to the cytochrome b5 family.</text>
</comment>
<feature type="transmembrane region" description="Helical" evidence="4">
    <location>
        <begin position="260"/>
        <end position="278"/>
    </location>
</feature>
<keyword evidence="1 4" id="KW-0349">Heme</keyword>
<dbReference type="Pfam" id="PF00173">
    <property type="entry name" value="Cyt-b5"/>
    <property type="match status" value="1"/>
</dbReference>
<dbReference type="InterPro" id="IPR036400">
    <property type="entry name" value="Cyt_B5-like_heme/steroid_sf"/>
</dbReference>
<organism evidence="6 7">
    <name type="scientific">Chrysochromulina tobinii</name>
    <dbReference type="NCBI Taxonomy" id="1460289"/>
    <lineage>
        <taxon>Eukaryota</taxon>
        <taxon>Haptista</taxon>
        <taxon>Haptophyta</taxon>
        <taxon>Prymnesiophyceae</taxon>
        <taxon>Prymnesiales</taxon>
        <taxon>Chrysochromulinaceae</taxon>
        <taxon>Chrysochromulina</taxon>
    </lineage>
</organism>
<keyword evidence="3 4" id="KW-0408">Iron</keyword>
<feature type="transmembrane region" description="Helical" evidence="4">
    <location>
        <begin position="314"/>
        <end position="332"/>
    </location>
</feature>
<protein>
    <submittedName>
        <fullName evidence="6">Cytochrome b5-related protein</fullName>
    </submittedName>
</protein>
<dbReference type="PROSITE" id="PS50255">
    <property type="entry name" value="CYTOCHROME_B5_2"/>
    <property type="match status" value="1"/>
</dbReference>
<dbReference type="PANTHER" id="PTHR16740">
    <property type="entry name" value="CYTOCHROME B5-RELATED PROTEIN-RELATED"/>
    <property type="match status" value="1"/>
</dbReference>
<sequence length="446" mass="50886">MVEAAAKEQPRAPVFSSGVNFYPPSETLWRIGGKWYDFEPFLELHPGGAEVVRLARDRFEDSTYAFESHHHNYAHARAAIAKYEVPAPDVLLSRPAGAVVPGVGGDGGIDRLPELLGDEAFYSTVRRRLTEHLRAVKCPSGGPTRECIVFFWATFGAYCLTWLAMFLSGSLVAAVGFGLVSAILGAFGHNWVHQPKYRGWAYLSLDTIGFSSTSWYREHVLQHHMYTNTPWDNHFRGTEPFLVTDPTVHRHWIQSRVMPYINPLVLTFGLWGNYAAHLGDMLKGTERWRLWKLAFPLNVALHLTRWGLVHGALLSYTWTAVLGLWYFTMALMNHNAEHCMRVEKRNRARDWGEAQLHSCADWSVGLPFHRAWIYLWLNYHTVHHLFPKLDFSHHPAAQKIILEACQQHGVHYVAADSPWTIYKQMVHSFATPQSLFQSILVYGGHM</sequence>
<feature type="domain" description="Cytochrome b5 heme-binding" evidence="5">
    <location>
        <begin position="31"/>
        <end position="100"/>
    </location>
</feature>
<dbReference type="OrthoDB" id="260519at2759"/>
<dbReference type="EMBL" id="JWZX01002087">
    <property type="protein sequence ID" value="KOO31100.1"/>
    <property type="molecule type" value="Genomic_DNA"/>
</dbReference>
<proteinExistence type="inferred from homology"/>
<dbReference type="InterPro" id="IPR018506">
    <property type="entry name" value="Cyt_B5_heme-BS"/>
</dbReference>
<evidence type="ECO:0000259" key="5">
    <source>
        <dbReference type="PROSITE" id="PS50255"/>
    </source>
</evidence>
<dbReference type="GO" id="GO:0046872">
    <property type="term" value="F:metal ion binding"/>
    <property type="evidence" value="ECO:0007669"/>
    <property type="project" value="UniProtKB-UniRule"/>
</dbReference>
<dbReference type="GO" id="GO:0006629">
    <property type="term" value="P:lipid metabolic process"/>
    <property type="evidence" value="ECO:0007669"/>
    <property type="project" value="InterPro"/>
</dbReference>
<evidence type="ECO:0000256" key="2">
    <source>
        <dbReference type="ARBA" id="ARBA00022723"/>
    </source>
</evidence>